<dbReference type="OrthoDB" id="2968323at2759"/>
<protein>
    <recommendedName>
        <fullName evidence="1">Aminoglycoside phosphotransferase domain-containing protein</fullName>
    </recommendedName>
</protein>
<dbReference type="InterPro" id="IPR051035">
    <property type="entry name" value="Mito_inheritance_9"/>
</dbReference>
<accession>A0A1L9SRR6</accession>
<dbReference type="Proteomes" id="UP000184188">
    <property type="component" value="Unassembled WGS sequence"/>
</dbReference>
<dbReference type="GeneID" id="34614231"/>
<reference evidence="3" key="1">
    <citation type="journal article" date="2017" name="Genome Biol.">
        <title>Comparative genomics reveals high biological diversity and specific adaptations in the industrially and medically important fungal genus Aspergillus.</title>
        <authorList>
            <person name="de Vries R.P."/>
            <person name="Riley R."/>
            <person name="Wiebenga A."/>
            <person name="Aguilar-Osorio G."/>
            <person name="Amillis S."/>
            <person name="Uchima C.A."/>
            <person name="Anderluh G."/>
            <person name="Asadollahi M."/>
            <person name="Askin M."/>
            <person name="Barry K."/>
            <person name="Battaglia E."/>
            <person name="Bayram O."/>
            <person name="Benocci T."/>
            <person name="Braus-Stromeyer S.A."/>
            <person name="Caldana C."/>
            <person name="Canovas D."/>
            <person name="Cerqueira G.C."/>
            <person name="Chen F."/>
            <person name="Chen W."/>
            <person name="Choi C."/>
            <person name="Clum A."/>
            <person name="Dos Santos R.A."/>
            <person name="Damasio A.R."/>
            <person name="Diallinas G."/>
            <person name="Emri T."/>
            <person name="Fekete E."/>
            <person name="Flipphi M."/>
            <person name="Freyberg S."/>
            <person name="Gallo A."/>
            <person name="Gournas C."/>
            <person name="Habgood R."/>
            <person name="Hainaut M."/>
            <person name="Harispe M.L."/>
            <person name="Henrissat B."/>
            <person name="Hilden K.S."/>
            <person name="Hope R."/>
            <person name="Hossain A."/>
            <person name="Karabika E."/>
            <person name="Karaffa L."/>
            <person name="Karanyi Z."/>
            <person name="Krasevec N."/>
            <person name="Kuo A."/>
            <person name="Kusch H."/>
            <person name="LaButti K."/>
            <person name="Lagendijk E.L."/>
            <person name="Lapidus A."/>
            <person name="Levasseur A."/>
            <person name="Lindquist E."/>
            <person name="Lipzen A."/>
            <person name="Logrieco A.F."/>
            <person name="MacCabe A."/>
            <person name="Maekelae M.R."/>
            <person name="Malavazi I."/>
            <person name="Melin P."/>
            <person name="Meyer V."/>
            <person name="Mielnichuk N."/>
            <person name="Miskei M."/>
            <person name="Molnar A.P."/>
            <person name="Mule G."/>
            <person name="Ngan C.Y."/>
            <person name="Orejas M."/>
            <person name="Orosz E."/>
            <person name="Ouedraogo J.P."/>
            <person name="Overkamp K.M."/>
            <person name="Park H.-S."/>
            <person name="Perrone G."/>
            <person name="Piumi F."/>
            <person name="Punt P.J."/>
            <person name="Ram A.F."/>
            <person name="Ramon A."/>
            <person name="Rauscher S."/>
            <person name="Record E."/>
            <person name="Riano-Pachon D.M."/>
            <person name="Robert V."/>
            <person name="Roehrig J."/>
            <person name="Ruller R."/>
            <person name="Salamov A."/>
            <person name="Salih N.S."/>
            <person name="Samson R.A."/>
            <person name="Sandor E."/>
            <person name="Sanguinetti M."/>
            <person name="Schuetze T."/>
            <person name="Sepcic K."/>
            <person name="Shelest E."/>
            <person name="Sherlock G."/>
            <person name="Sophianopoulou V."/>
            <person name="Squina F.M."/>
            <person name="Sun H."/>
            <person name="Susca A."/>
            <person name="Todd R.B."/>
            <person name="Tsang A."/>
            <person name="Unkles S.E."/>
            <person name="van de Wiele N."/>
            <person name="van Rossen-Uffink D."/>
            <person name="Oliveira J.V."/>
            <person name="Vesth T.C."/>
            <person name="Visser J."/>
            <person name="Yu J.-H."/>
            <person name="Zhou M."/>
            <person name="Andersen M.R."/>
            <person name="Archer D.B."/>
            <person name="Baker S.E."/>
            <person name="Benoit I."/>
            <person name="Brakhage A.A."/>
            <person name="Braus G.H."/>
            <person name="Fischer R."/>
            <person name="Frisvad J.C."/>
            <person name="Goldman G.H."/>
            <person name="Houbraken J."/>
            <person name="Oakley B."/>
            <person name="Pocsi I."/>
            <person name="Scazzocchio C."/>
            <person name="Seiboth B."/>
            <person name="vanKuyk P.A."/>
            <person name="Wortman J."/>
            <person name="Dyer P.S."/>
            <person name="Grigoriev I.V."/>
        </authorList>
    </citation>
    <scope>NUCLEOTIDE SEQUENCE [LARGE SCALE GENOMIC DNA]</scope>
    <source>
        <strain evidence="3">CBS 506.65</strain>
    </source>
</reference>
<dbReference type="InterPro" id="IPR011009">
    <property type="entry name" value="Kinase-like_dom_sf"/>
</dbReference>
<dbReference type="GO" id="GO:0005739">
    <property type="term" value="C:mitochondrion"/>
    <property type="evidence" value="ECO:0007669"/>
    <property type="project" value="TreeGrafter"/>
</dbReference>
<dbReference type="Gene3D" id="3.90.1200.10">
    <property type="match status" value="1"/>
</dbReference>
<gene>
    <name evidence="2" type="ORF">ASPZODRAFT_2115834</name>
</gene>
<name>A0A1L9SRR6_9EURO</name>
<dbReference type="AlphaFoldDB" id="A0A1L9SRR6"/>
<dbReference type="Pfam" id="PF01636">
    <property type="entry name" value="APH"/>
    <property type="match status" value="1"/>
</dbReference>
<dbReference type="PANTHER" id="PTHR36091:SF2">
    <property type="entry name" value="AMINOGLYCOSIDE PHOSPHOTRANSFERASE DOMAIN-CONTAINING PROTEIN"/>
    <property type="match status" value="1"/>
</dbReference>
<proteinExistence type="predicted"/>
<dbReference type="SUPFAM" id="SSF56112">
    <property type="entry name" value="Protein kinase-like (PK-like)"/>
    <property type="match status" value="1"/>
</dbReference>
<organism evidence="2 3">
    <name type="scientific">Penicilliopsis zonata CBS 506.65</name>
    <dbReference type="NCBI Taxonomy" id="1073090"/>
    <lineage>
        <taxon>Eukaryota</taxon>
        <taxon>Fungi</taxon>
        <taxon>Dikarya</taxon>
        <taxon>Ascomycota</taxon>
        <taxon>Pezizomycotina</taxon>
        <taxon>Eurotiomycetes</taxon>
        <taxon>Eurotiomycetidae</taxon>
        <taxon>Eurotiales</taxon>
        <taxon>Aspergillaceae</taxon>
        <taxon>Penicilliopsis</taxon>
    </lineage>
</organism>
<dbReference type="EMBL" id="KV878337">
    <property type="protein sequence ID" value="OJJ49807.1"/>
    <property type="molecule type" value="Genomic_DNA"/>
</dbReference>
<dbReference type="Gene3D" id="3.30.200.20">
    <property type="entry name" value="Phosphorylase Kinase, domain 1"/>
    <property type="match status" value="1"/>
</dbReference>
<dbReference type="InterPro" id="IPR002575">
    <property type="entry name" value="Aminoglycoside_PTrfase"/>
</dbReference>
<dbReference type="VEuPathDB" id="FungiDB:ASPZODRAFT_2115834"/>
<keyword evidence="3" id="KW-1185">Reference proteome</keyword>
<sequence length="558" mass="63348">MAPLKTLRRVITATLPQFHRMLHASLSSTPKPPHPGILPSDEHGDDILFSYTSGRWLWDEAAQLRQRYQPFNVEELKQTAARSVNAEFCIKITKLPEGSYNKTFLLTMDNDVQVIAKIPNPSIPQKFVTASEVATLDFLRNELGIPVPQVFAWSSKKDQPVGVEYIIMENAAGNELSKSWPTMDISDKVDIVSQLANIQAKIAAVDFGYYGSLFYKEDIEGGINVPGIADQFCIGPSCDIRFWEEERRSMSAFRGPWSSSGAYAIDIARREKEWITRFANPRHPADPLRQSDSQESPDCHIKLLDKYVKVVPHLIPSQLGQNRSVLWHSDLHFGNIFVKENQIVSIIDWQGCSSLPVFHACRIPKFLKIHGPLLFDLPSATDLTPQEKEENLRRYQLTQLQRLYISKFSRMDNDVFSALSFPQALTRQQLIDFSGYTWDDDGLFLFREMMLRTWREWMELTGQPQSSCPVTFSADELTSHVTEGKSWEDRRDLFSALGVPIDGWVHLEDFEAKVETMRSLVSSIIDAADDKDSVKDALRAWKLSESGPASLSGNLMDI</sequence>
<evidence type="ECO:0000313" key="2">
    <source>
        <dbReference type="EMBL" id="OJJ49807.1"/>
    </source>
</evidence>
<evidence type="ECO:0000259" key="1">
    <source>
        <dbReference type="Pfam" id="PF01636"/>
    </source>
</evidence>
<dbReference type="RefSeq" id="XP_022584317.1">
    <property type="nucleotide sequence ID" value="XM_022727767.1"/>
</dbReference>
<evidence type="ECO:0000313" key="3">
    <source>
        <dbReference type="Proteomes" id="UP000184188"/>
    </source>
</evidence>
<dbReference type="PANTHER" id="PTHR36091">
    <property type="entry name" value="ALTERED INHERITANCE OF MITOCHONDRIA PROTEIN 9, MITOCHONDRIAL"/>
    <property type="match status" value="1"/>
</dbReference>
<feature type="domain" description="Aminoglycoside phosphotransferase" evidence="1">
    <location>
        <begin position="92"/>
        <end position="353"/>
    </location>
</feature>